<proteinExistence type="predicted"/>
<accession>A0A6J5L6I3</accession>
<protein>
    <submittedName>
        <fullName evidence="1">Uncharacterized protein</fullName>
    </submittedName>
</protein>
<evidence type="ECO:0000313" key="1">
    <source>
        <dbReference type="EMBL" id="CAB4129991.1"/>
    </source>
</evidence>
<reference evidence="1" key="1">
    <citation type="submission" date="2020-04" db="EMBL/GenBank/DDBJ databases">
        <authorList>
            <person name="Chiriac C."/>
            <person name="Salcher M."/>
            <person name="Ghai R."/>
            <person name="Kavagutti S V."/>
        </authorList>
    </citation>
    <scope>NUCLEOTIDE SEQUENCE</scope>
</reference>
<name>A0A6J5L6I3_9CAUD</name>
<organism evidence="1">
    <name type="scientific">uncultured Caudovirales phage</name>
    <dbReference type="NCBI Taxonomy" id="2100421"/>
    <lineage>
        <taxon>Viruses</taxon>
        <taxon>Duplodnaviria</taxon>
        <taxon>Heunggongvirae</taxon>
        <taxon>Uroviricota</taxon>
        <taxon>Caudoviricetes</taxon>
        <taxon>Peduoviridae</taxon>
        <taxon>Maltschvirus</taxon>
        <taxon>Maltschvirus maltsch</taxon>
    </lineage>
</organism>
<sequence length="187" mass="20977">MTDREVMQQALEALELHAKQYPHMQKGYTVDAITALSQALDHIANVSNMVEQPKQEPVLQDIEQYRIQMAGICTAAIGYWKETDGIHPDYDTVALRDVAKLYAKYDALYKAQLKQEPVSCVVLREGLPTLLQDRNIKSTEQRLYTSPPAQRKPLTRDQALKIVAANPDAITAIRMTEAAHGIGEMKS</sequence>
<dbReference type="EMBL" id="LR796237">
    <property type="protein sequence ID" value="CAB4129991.1"/>
    <property type="molecule type" value="Genomic_DNA"/>
</dbReference>
<gene>
    <name evidence="1" type="ORF">UFOVP116_215</name>
</gene>